<keyword evidence="4" id="KW-1185">Reference proteome</keyword>
<dbReference type="Proteomes" id="UP000467322">
    <property type="component" value="Unassembled WGS sequence"/>
</dbReference>
<comment type="caution">
    <text evidence="3">The sequence shown here is derived from an EMBL/GenBank/DDBJ whole genome shotgun (WGS) entry which is preliminary data.</text>
</comment>
<accession>A0A845M174</accession>
<keyword evidence="1" id="KW-0233">DNA recombination</keyword>
<evidence type="ECO:0000256" key="2">
    <source>
        <dbReference type="SAM" id="MobiDB-lite"/>
    </source>
</evidence>
<feature type="region of interest" description="Disordered" evidence="2">
    <location>
        <begin position="245"/>
        <end position="277"/>
    </location>
</feature>
<name>A0A845M174_9RHOB</name>
<dbReference type="EMBL" id="WTUX01000016">
    <property type="protein sequence ID" value="MZR13795.1"/>
    <property type="molecule type" value="Genomic_DNA"/>
</dbReference>
<sequence length="626" mass="70018">MSNEQQIGLKTLKDVVHVLPTIYSEASAKTLKAALEKAERLTGLRLSQIPADENDWVRRAQAIVWAGEFRGATPGDQAAAFDTWVKKVASTIRRAQESVAAPVAVSDQRSAWDQIVGYAERVENTFDEDGKHVLPNLFSVSMSTLRSHCGQLHPTELTTETARQALIACRADKATSFRNAIAAFNRLVREQNRHPAIANLLPKVPVGPIPHLRDAPLDWKLFTPAFIASRDRAVTRAIAPDRTRRADRFNGKLGKGQLSDAGRRKGRRRGVGNPESGRKNHLNALSWLVRHAYPDRSDAYILEDIRDLFTPETVERAVDNYIARAEASEVLLNPTKTSSAGGLLSRLQVLAERNGWSEDVVHELDSARFDRVYSHQSREMSKEREQFVKLVQRDPAVPRAIVSGPRRLAEEAQLVFDAWDSFKPRGRETALHLSMGASLLAILLARSVRSKNVHELIIDGDDAELLQPLREATPWLEIDRRRVKNGNPIAGEIPERQWRVIKQWIDQGLPKWCEKHKIDFDANVLLLPGPKGLLSRHTYNKVWNKCVERLGVPGLHPHLMRHVLATIWLAANPGDYATVAAFLCDKVSTVEKFYARGEGAAAAKLFAEALEALDPTLESFLKRRAA</sequence>
<dbReference type="GO" id="GO:0015074">
    <property type="term" value="P:DNA integration"/>
    <property type="evidence" value="ECO:0007669"/>
    <property type="project" value="InterPro"/>
</dbReference>
<dbReference type="InterPro" id="IPR011010">
    <property type="entry name" value="DNA_brk_join_enz"/>
</dbReference>
<dbReference type="AlphaFoldDB" id="A0A845M174"/>
<evidence type="ECO:0000313" key="4">
    <source>
        <dbReference type="Proteomes" id="UP000467322"/>
    </source>
</evidence>
<dbReference type="Gene3D" id="1.10.443.10">
    <property type="entry name" value="Intergrase catalytic core"/>
    <property type="match status" value="1"/>
</dbReference>
<dbReference type="InterPro" id="IPR013762">
    <property type="entry name" value="Integrase-like_cat_sf"/>
</dbReference>
<protein>
    <recommendedName>
        <fullName evidence="5">Phage integrase family protein</fullName>
    </recommendedName>
</protein>
<evidence type="ECO:0008006" key="5">
    <source>
        <dbReference type="Google" id="ProtNLM"/>
    </source>
</evidence>
<gene>
    <name evidence="3" type="ORF">GQE99_12300</name>
</gene>
<dbReference type="RefSeq" id="WP_161351934.1">
    <property type="nucleotide sequence ID" value="NZ_WTUX01000016.1"/>
</dbReference>
<dbReference type="GO" id="GO:0003677">
    <property type="term" value="F:DNA binding"/>
    <property type="evidence" value="ECO:0007669"/>
    <property type="project" value="InterPro"/>
</dbReference>
<organism evidence="3 4">
    <name type="scientific">Maritimibacter harenae</name>
    <dbReference type="NCBI Taxonomy" id="2606218"/>
    <lineage>
        <taxon>Bacteria</taxon>
        <taxon>Pseudomonadati</taxon>
        <taxon>Pseudomonadota</taxon>
        <taxon>Alphaproteobacteria</taxon>
        <taxon>Rhodobacterales</taxon>
        <taxon>Roseobacteraceae</taxon>
        <taxon>Maritimibacter</taxon>
    </lineage>
</organism>
<dbReference type="GO" id="GO:0006310">
    <property type="term" value="P:DNA recombination"/>
    <property type="evidence" value="ECO:0007669"/>
    <property type="project" value="UniProtKB-KW"/>
</dbReference>
<evidence type="ECO:0000313" key="3">
    <source>
        <dbReference type="EMBL" id="MZR13795.1"/>
    </source>
</evidence>
<evidence type="ECO:0000256" key="1">
    <source>
        <dbReference type="ARBA" id="ARBA00023172"/>
    </source>
</evidence>
<reference evidence="3 4" key="1">
    <citation type="submission" date="2019-12" db="EMBL/GenBank/DDBJ databases">
        <title>Maritimibacter sp. nov. sp. isolated from sea sand.</title>
        <authorList>
            <person name="Kim J."/>
            <person name="Jeong S.E."/>
            <person name="Jung H.S."/>
            <person name="Jeon C.O."/>
        </authorList>
    </citation>
    <scope>NUCLEOTIDE SEQUENCE [LARGE SCALE GENOMIC DNA]</scope>
    <source>
        <strain evidence="3 4">DP07</strain>
    </source>
</reference>
<dbReference type="SUPFAM" id="SSF56349">
    <property type="entry name" value="DNA breaking-rejoining enzymes"/>
    <property type="match status" value="1"/>
</dbReference>
<proteinExistence type="predicted"/>